<dbReference type="Proteomes" id="UP001458880">
    <property type="component" value="Unassembled WGS sequence"/>
</dbReference>
<proteinExistence type="predicted"/>
<reference evidence="2 3" key="1">
    <citation type="journal article" date="2024" name="BMC Genomics">
        <title>De novo assembly and annotation of Popillia japonica's genome with initial clues to its potential as an invasive pest.</title>
        <authorList>
            <person name="Cucini C."/>
            <person name="Boschi S."/>
            <person name="Funari R."/>
            <person name="Cardaioli E."/>
            <person name="Iannotti N."/>
            <person name="Marturano G."/>
            <person name="Paoli F."/>
            <person name="Bruttini M."/>
            <person name="Carapelli A."/>
            <person name="Frati F."/>
            <person name="Nardi F."/>
        </authorList>
    </citation>
    <scope>NUCLEOTIDE SEQUENCE [LARGE SCALE GENOMIC DNA]</scope>
    <source>
        <strain evidence="2">DMR45628</strain>
    </source>
</reference>
<dbReference type="Gene3D" id="3.30.70.270">
    <property type="match status" value="1"/>
</dbReference>
<dbReference type="InterPro" id="IPR050951">
    <property type="entry name" value="Retrovirus_Pol_polyprotein"/>
</dbReference>
<comment type="caution">
    <text evidence="2">The sequence shown here is derived from an EMBL/GenBank/DDBJ whole genome shotgun (WGS) entry which is preliminary data.</text>
</comment>
<keyword evidence="3" id="KW-1185">Reference proteome</keyword>
<dbReference type="Pfam" id="PF00078">
    <property type="entry name" value="RVT_1"/>
    <property type="match status" value="1"/>
</dbReference>
<dbReference type="AlphaFoldDB" id="A0AAW1KPL9"/>
<dbReference type="CDD" id="cd01647">
    <property type="entry name" value="RT_LTR"/>
    <property type="match status" value="1"/>
</dbReference>
<name>A0AAW1KPL9_POPJA</name>
<gene>
    <name evidence="2" type="ORF">QE152_g19754</name>
</gene>
<protein>
    <recommendedName>
        <fullName evidence="1">Reverse transcriptase domain-containing protein</fullName>
    </recommendedName>
</protein>
<evidence type="ECO:0000259" key="1">
    <source>
        <dbReference type="Pfam" id="PF00078"/>
    </source>
</evidence>
<evidence type="ECO:0000313" key="2">
    <source>
        <dbReference type="EMBL" id="KAK9722338.1"/>
    </source>
</evidence>
<dbReference type="SUPFAM" id="SSF56672">
    <property type="entry name" value="DNA/RNA polymerases"/>
    <property type="match status" value="1"/>
</dbReference>
<dbReference type="GO" id="GO:0071897">
    <property type="term" value="P:DNA biosynthetic process"/>
    <property type="evidence" value="ECO:0007669"/>
    <property type="project" value="UniProtKB-ARBA"/>
</dbReference>
<organism evidence="2 3">
    <name type="scientific">Popillia japonica</name>
    <name type="common">Japanese beetle</name>
    <dbReference type="NCBI Taxonomy" id="7064"/>
    <lineage>
        <taxon>Eukaryota</taxon>
        <taxon>Metazoa</taxon>
        <taxon>Ecdysozoa</taxon>
        <taxon>Arthropoda</taxon>
        <taxon>Hexapoda</taxon>
        <taxon>Insecta</taxon>
        <taxon>Pterygota</taxon>
        <taxon>Neoptera</taxon>
        <taxon>Endopterygota</taxon>
        <taxon>Coleoptera</taxon>
        <taxon>Polyphaga</taxon>
        <taxon>Scarabaeiformia</taxon>
        <taxon>Scarabaeidae</taxon>
        <taxon>Rutelinae</taxon>
        <taxon>Popillia</taxon>
    </lineage>
</organism>
<dbReference type="PANTHER" id="PTHR37984:SF11">
    <property type="entry name" value="INTEGRASE CATALYTIC DOMAIN-CONTAINING PROTEIN"/>
    <property type="match status" value="1"/>
</dbReference>
<dbReference type="InterPro" id="IPR043128">
    <property type="entry name" value="Rev_trsase/Diguanyl_cyclase"/>
</dbReference>
<dbReference type="InterPro" id="IPR000477">
    <property type="entry name" value="RT_dom"/>
</dbReference>
<dbReference type="PANTHER" id="PTHR37984">
    <property type="entry name" value="PROTEIN CBG26694"/>
    <property type="match status" value="1"/>
</dbReference>
<dbReference type="FunFam" id="3.30.70.270:FF:000003">
    <property type="entry name" value="Transposon Ty3-G Gag-Pol polyprotein"/>
    <property type="match status" value="1"/>
</dbReference>
<dbReference type="InterPro" id="IPR043502">
    <property type="entry name" value="DNA/RNA_pol_sf"/>
</dbReference>
<accession>A0AAW1KPL9</accession>
<dbReference type="EMBL" id="JASPKY010000189">
    <property type="protein sequence ID" value="KAK9722338.1"/>
    <property type="molecule type" value="Genomic_DNA"/>
</dbReference>
<sequence>MAIKRVRHLTPTIDDIIVALNGSKFFSKLDLKDGYHQLVLDKQSRGITSYSTHDTVRQVLVGIAGVINVSDDILIFGKSQEEHYVALESVLERLKSALTLNERKCAFKETNIHFLGFRA</sequence>
<evidence type="ECO:0000313" key="3">
    <source>
        <dbReference type="Proteomes" id="UP001458880"/>
    </source>
</evidence>
<feature type="domain" description="Reverse transcriptase" evidence="1">
    <location>
        <begin position="71"/>
        <end position="118"/>
    </location>
</feature>